<organism evidence="4 5">
    <name type="scientific">Posidoniimonas corsicana</name>
    <dbReference type="NCBI Taxonomy" id="1938618"/>
    <lineage>
        <taxon>Bacteria</taxon>
        <taxon>Pseudomonadati</taxon>
        <taxon>Planctomycetota</taxon>
        <taxon>Planctomycetia</taxon>
        <taxon>Pirellulales</taxon>
        <taxon>Lacipirellulaceae</taxon>
        <taxon>Posidoniimonas</taxon>
    </lineage>
</organism>
<feature type="signal peptide" evidence="2">
    <location>
        <begin position="1"/>
        <end position="19"/>
    </location>
</feature>
<dbReference type="InterPro" id="IPR002372">
    <property type="entry name" value="PQQ_rpt_dom"/>
</dbReference>
<dbReference type="Gene3D" id="2.130.10.10">
    <property type="entry name" value="YVTN repeat-like/Quinoprotein amine dehydrogenase"/>
    <property type="match status" value="2"/>
</dbReference>
<sequence precursor="true">MTRPALCLAFCMLATPSLADSAAGGDWPQWQGPNRDAASAATGLLQEWPEGGPKLAWQVEELGGGDSAPAIADGRLYGMSNRGDEEVVWALNESDGSPLWASPLGPAFDQRFPQSKEGPGCTPTVNGDRLYVIGMGGTVACLRAADGEVLWRRSMTEEFGGVVPAWSYRESPLVDGGRVICTPGGKDATIAALDKLTGETIWTTVVPEAEKPAGDGDEQEGGRRRRRGFDLGPPSGAAYSSPIAIDFDGRRQYLQFTGLALVGVDAEDGRLLWRYDHPANAMRINCSTPIFHDGLAFAASAYGTGGGAVRLSPDGQGGVEAEEVYFSSNMQNHHGGMLVIDNALYGANGGNGGGFLACLDFPSGELLWRDRDAPKGALLYADRRIYLRSEDGEVLLIEPNRDELITHGRFEQPQRTDKPAWAHPVVANGRLYIRDQGLLLCYDVSAAASGG</sequence>
<dbReference type="PANTHER" id="PTHR34512:SF30">
    <property type="entry name" value="OUTER MEMBRANE PROTEIN ASSEMBLY FACTOR BAMB"/>
    <property type="match status" value="1"/>
</dbReference>
<dbReference type="RefSeq" id="WP_228714671.1">
    <property type="nucleotide sequence ID" value="NZ_SIHJ01000002.1"/>
</dbReference>
<protein>
    <submittedName>
        <fullName evidence="4">Outer membrane biogenesis protein BamB</fullName>
    </submittedName>
</protein>
<feature type="chain" id="PRO_5022862586" evidence="2">
    <location>
        <begin position="20"/>
        <end position="451"/>
    </location>
</feature>
<accession>A0A5C5V725</accession>
<dbReference type="Proteomes" id="UP000316714">
    <property type="component" value="Unassembled WGS sequence"/>
</dbReference>
<evidence type="ECO:0000259" key="3">
    <source>
        <dbReference type="Pfam" id="PF13360"/>
    </source>
</evidence>
<evidence type="ECO:0000256" key="2">
    <source>
        <dbReference type="SAM" id="SignalP"/>
    </source>
</evidence>
<keyword evidence="5" id="KW-1185">Reference proteome</keyword>
<gene>
    <name evidence="4" type="ORF">KOR34_33640</name>
</gene>
<reference evidence="4 5" key="1">
    <citation type="submission" date="2019-02" db="EMBL/GenBank/DDBJ databases">
        <title>Deep-cultivation of Planctomycetes and their phenomic and genomic characterization uncovers novel biology.</title>
        <authorList>
            <person name="Wiegand S."/>
            <person name="Jogler M."/>
            <person name="Boedeker C."/>
            <person name="Pinto D."/>
            <person name="Vollmers J."/>
            <person name="Rivas-Marin E."/>
            <person name="Kohn T."/>
            <person name="Peeters S.H."/>
            <person name="Heuer A."/>
            <person name="Rast P."/>
            <person name="Oberbeckmann S."/>
            <person name="Bunk B."/>
            <person name="Jeske O."/>
            <person name="Meyerdierks A."/>
            <person name="Storesund J.E."/>
            <person name="Kallscheuer N."/>
            <person name="Luecker S."/>
            <person name="Lage O.M."/>
            <person name="Pohl T."/>
            <person name="Merkel B.J."/>
            <person name="Hornburger P."/>
            <person name="Mueller R.-W."/>
            <person name="Bruemmer F."/>
            <person name="Labrenz M."/>
            <person name="Spormann A.M."/>
            <person name="Op Den Camp H."/>
            <person name="Overmann J."/>
            <person name="Amann R."/>
            <person name="Jetten M.S.M."/>
            <person name="Mascher T."/>
            <person name="Medema M.H."/>
            <person name="Devos D.P."/>
            <person name="Kaster A.-K."/>
            <person name="Ovreas L."/>
            <person name="Rohde M."/>
            <person name="Galperin M.Y."/>
            <person name="Jogler C."/>
        </authorList>
    </citation>
    <scope>NUCLEOTIDE SEQUENCE [LARGE SCALE GENOMIC DNA]</scope>
    <source>
        <strain evidence="4 5">KOR34</strain>
    </source>
</reference>
<evidence type="ECO:0000256" key="1">
    <source>
        <dbReference type="SAM" id="MobiDB-lite"/>
    </source>
</evidence>
<dbReference type="EMBL" id="SIHJ01000002">
    <property type="protein sequence ID" value="TWT33532.1"/>
    <property type="molecule type" value="Genomic_DNA"/>
</dbReference>
<evidence type="ECO:0000313" key="5">
    <source>
        <dbReference type="Proteomes" id="UP000316714"/>
    </source>
</evidence>
<dbReference type="Pfam" id="PF13360">
    <property type="entry name" value="PQQ_2"/>
    <property type="match status" value="1"/>
</dbReference>
<dbReference type="InterPro" id="IPR011047">
    <property type="entry name" value="Quinoprotein_ADH-like_sf"/>
</dbReference>
<dbReference type="SUPFAM" id="SSF50998">
    <property type="entry name" value="Quinoprotein alcohol dehydrogenase-like"/>
    <property type="match status" value="1"/>
</dbReference>
<dbReference type="InterPro" id="IPR015943">
    <property type="entry name" value="WD40/YVTN_repeat-like_dom_sf"/>
</dbReference>
<keyword evidence="2" id="KW-0732">Signal</keyword>
<feature type="region of interest" description="Disordered" evidence="1">
    <location>
        <begin position="207"/>
        <end position="235"/>
    </location>
</feature>
<dbReference type="AlphaFoldDB" id="A0A5C5V725"/>
<name>A0A5C5V725_9BACT</name>
<evidence type="ECO:0000313" key="4">
    <source>
        <dbReference type="EMBL" id="TWT33532.1"/>
    </source>
</evidence>
<comment type="caution">
    <text evidence="4">The sequence shown here is derived from an EMBL/GenBank/DDBJ whole genome shotgun (WGS) entry which is preliminary data.</text>
</comment>
<feature type="domain" description="Pyrrolo-quinoline quinone repeat" evidence="3">
    <location>
        <begin position="85"/>
        <end position="342"/>
    </location>
</feature>
<proteinExistence type="predicted"/>
<dbReference type="PANTHER" id="PTHR34512">
    <property type="entry name" value="CELL SURFACE PROTEIN"/>
    <property type="match status" value="1"/>
</dbReference>